<dbReference type="AlphaFoldDB" id="A0A6J5VH89"/>
<reference evidence="1 3" key="2">
    <citation type="submission" date="2020-05" db="EMBL/GenBank/DDBJ databases">
        <authorList>
            <person name="Campoy J."/>
            <person name="Schneeberger K."/>
            <person name="Spophaly S."/>
        </authorList>
    </citation>
    <scope>NUCLEOTIDE SEQUENCE [LARGE SCALE GENOMIC DNA]</scope>
    <source>
        <strain evidence="1">PruArmRojPasFocal</strain>
    </source>
</reference>
<evidence type="ECO:0000313" key="2">
    <source>
        <dbReference type="EMBL" id="CAB4317215.1"/>
    </source>
</evidence>
<name>A0A6J5VH89_PRUAR</name>
<keyword evidence="4" id="KW-1185">Reference proteome</keyword>
<dbReference type="Proteomes" id="UP000507245">
    <property type="component" value="Unassembled WGS sequence"/>
</dbReference>
<sequence>MGFKAIACDMRKTYVGRFTGMPSRCSCCLKPKGSPRIHLQNQIQFIFPSSVEVGR</sequence>
<proteinExistence type="predicted"/>
<accession>A0A6J5VH89</accession>
<evidence type="ECO:0000313" key="1">
    <source>
        <dbReference type="EMBL" id="CAB4286845.1"/>
    </source>
</evidence>
<dbReference type="Proteomes" id="UP000507222">
    <property type="component" value="Unassembled WGS sequence"/>
</dbReference>
<organism evidence="1 3">
    <name type="scientific">Prunus armeniaca</name>
    <name type="common">Apricot</name>
    <name type="synonym">Armeniaca vulgaris</name>
    <dbReference type="NCBI Taxonomy" id="36596"/>
    <lineage>
        <taxon>Eukaryota</taxon>
        <taxon>Viridiplantae</taxon>
        <taxon>Streptophyta</taxon>
        <taxon>Embryophyta</taxon>
        <taxon>Tracheophyta</taxon>
        <taxon>Spermatophyta</taxon>
        <taxon>Magnoliopsida</taxon>
        <taxon>eudicotyledons</taxon>
        <taxon>Gunneridae</taxon>
        <taxon>Pentapetalae</taxon>
        <taxon>rosids</taxon>
        <taxon>fabids</taxon>
        <taxon>Rosales</taxon>
        <taxon>Rosaceae</taxon>
        <taxon>Amygdaloideae</taxon>
        <taxon>Amygdaleae</taxon>
        <taxon>Prunus</taxon>
    </lineage>
</organism>
<reference evidence="4" key="1">
    <citation type="journal article" date="2020" name="Genome Biol.">
        <title>Gamete binning: chromosome-level and haplotype-resolved genome assembly enabled by high-throughput single-cell sequencing of gamete genomes.</title>
        <authorList>
            <person name="Campoy J.A."/>
            <person name="Sun H."/>
            <person name="Goel M."/>
            <person name="Jiao W.-B."/>
            <person name="Folz-Donahue K."/>
            <person name="Wang N."/>
            <person name="Rubio M."/>
            <person name="Liu C."/>
            <person name="Kukat C."/>
            <person name="Ruiz D."/>
            <person name="Huettel B."/>
            <person name="Schneeberger K."/>
        </authorList>
    </citation>
    <scope>NUCLEOTIDE SEQUENCE [LARGE SCALE GENOMIC DNA]</scope>
    <source>
        <strain evidence="4">cv. Rojo Pasion</strain>
    </source>
</reference>
<dbReference type="EMBL" id="CAEKDK010000007">
    <property type="protein sequence ID" value="CAB4286845.1"/>
    <property type="molecule type" value="Genomic_DNA"/>
</dbReference>
<dbReference type="EMBL" id="CAEKKB010000007">
    <property type="protein sequence ID" value="CAB4317215.1"/>
    <property type="molecule type" value="Genomic_DNA"/>
</dbReference>
<protein>
    <submittedName>
        <fullName evidence="1">Uncharacterized protein</fullName>
    </submittedName>
</protein>
<evidence type="ECO:0000313" key="4">
    <source>
        <dbReference type="Proteomes" id="UP000507245"/>
    </source>
</evidence>
<gene>
    <name evidence="1" type="ORF">CURHAP_LOCUS44582</name>
    <name evidence="2" type="ORF">ORAREDHAP_LOCUS43940</name>
</gene>
<evidence type="ECO:0000313" key="3">
    <source>
        <dbReference type="Proteomes" id="UP000507222"/>
    </source>
</evidence>